<sequence>MYFFLRTATLSGPDLPAGKIVLVLDSLRNEAPPELKKLLDYMDRNWIRGKFWTPENWSCYNVLSRTNNDCEGLHNQ</sequence>
<dbReference type="EMBL" id="CAKKLH010000050">
    <property type="protein sequence ID" value="CAH0101064.1"/>
    <property type="molecule type" value="Genomic_DNA"/>
</dbReference>
<protein>
    <submittedName>
        <fullName evidence="1">Uncharacterized protein</fullName>
    </submittedName>
</protein>
<evidence type="ECO:0000313" key="1">
    <source>
        <dbReference type="EMBL" id="CAH0101064.1"/>
    </source>
</evidence>
<reference evidence="1" key="1">
    <citation type="submission" date="2021-11" db="EMBL/GenBank/DDBJ databases">
        <authorList>
            <person name="Schell T."/>
        </authorList>
    </citation>
    <scope>NUCLEOTIDE SEQUENCE</scope>
    <source>
        <strain evidence="1">M5</strain>
    </source>
</reference>
<dbReference type="OrthoDB" id="6336664at2759"/>
<proteinExistence type="predicted"/>
<name>A0A8J2REE9_9CRUS</name>
<gene>
    <name evidence="1" type="ORF">DGAL_LOCUS3364</name>
</gene>
<accession>A0A8J2REE9</accession>
<evidence type="ECO:0000313" key="2">
    <source>
        <dbReference type="Proteomes" id="UP000789390"/>
    </source>
</evidence>
<dbReference type="AlphaFoldDB" id="A0A8J2REE9"/>
<dbReference type="Proteomes" id="UP000789390">
    <property type="component" value="Unassembled WGS sequence"/>
</dbReference>
<keyword evidence="2" id="KW-1185">Reference proteome</keyword>
<organism evidence="1 2">
    <name type="scientific">Daphnia galeata</name>
    <dbReference type="NCBI Taxonomy" id="27404"/>
    <lineage>
        <taxon>Eukaryota</taxon>
        <taxon>Metazoa</taxon>
        <taxon>Ecdysozoa</taxon>
        <taxon>Arthropoda</taxon>
        <taxon>Crustacea</taxon>
        <taxon>Branchiopoda</taxon>
        <taxon>Diplostraca</taxon>
        <taxon>Cladocera</taxon>
        <taxon>Anomopoda</taxon>
        <taxon>Daphniidae</taxon>
        <taxon>Daphnia</taxon>
    </lineage>
</organism>
<comment type="caution">
    <text evidence="1">The sequence shown here is derived from an EMBL/GenBank/DDBJ whole genome shotgun (WGS) entry which is preliminary data.</text>
</comment>